<evidence type="ECO:0000313" key="2">
    <source>
        <dbReference type="Proteomes" id="UP001203687"/>
    </source>
</evidence>
<proteinExistence type="predicted"/>
<reference evidence="1" key="1">
    <citation type="submission" date="2022-04" db="EMBL/GenBank/DDBJ databases">
        <authorList>
            <person name="Ren T."/>
        </authorList>
    </citation>
    <scope>NUCLEOTIDE SEQUENCE</scope>
    <source>
        <strain evidence="1">F63249</strain>
    </source>
</reference>
<evidence type="ECO:0000313" key="1">
    <source>
        <dbReference type="EMBL" id="MCK8482263.1"/>
    </source>
</evidence>
<comment type="caution">
    <text evidence="1">The sequence shown here is derived from an EMBL/GenBank/DDBJ whole genome shotgun (WGS) entry which is preliminary data.</text>
</comment>
<keyword evidence="2" id="KW-1185">Reference proteome</keyword>
<gene>
    <name evidence="1" type="ORF">MUY34_16660</name>
</gene>
<dbReference type="PROSITE" id="PS51257">
    <property type="entry name" value="PROKAR_LIPOPROTEIN"/>
    <property type="match status" value="1"/>
</dbReference>
<accession>A0ABT0HD27</accession>
<name>A0ABT0HD27_9FLAO</name>
<dbReference type="Proteomes" id="UP001203687">
    <property type="component" value="Unassembled WGS sequence"/>
</dbReference>
<evidence type="ECO:0008006" key="3">
    <source>
        <dbReference type="Google" id="ProtNLM"/>
    </source>
</evidence>
<sequence>MRKILQLIIIILGLTSCSNQEVDGIWMSYNNYIIDTDSAYYSGNEGIIIDFDKQTISYIQNDSIVPINIDFKKSKLFVKNDTTNVEFKVYEKDSIEIDFDINIMHVFRPLNLNHKLSINENQISSFLTKSDFFISNYFDKNNGKINIEFSDKPYFIDVMLKEQNKKNALINKSWEDEGYWYVKEIKQNFFLVFALDQTADQNIYQIISLDDSKMKLKQLQEAEFGNAKITELKTSL</sequence>
<protein>
    <recommendedName>
        <fullName evidence="3">DUF4738 domain-containing protein</fullName>
    </recommendedName>
</protein>
<dbReference type="EMBL" id="JALPQF010000027">
    <property type="protein sequence ID" value="MCK8482263.1"/>
    <property type="molecule type" value="Genomic_DNA"/>
</dbReference>
<organism evidence="1 2">
    <name type="scientific">Psychroserpens algicola</name>
    <dbReference type="NCBI Taxonomy" id="1719034"/>
    <lineage>
        <taxon>Bacteria</taxon>
        <taxon>Pseudomonadati</taxon>
        <taxon>Bacteroidota</taxon>
        <taxon>Flavobacteriia</taxon>
        <taxon>Flavobacteriales</taxon>
        <taxon>Flavobacteriaceae</taxon>
        <taxon>Psychroserpens</taxon>
    </lineage>
</organism>
<dbReference type="RefSeq" id="WP_248413983.1">
    <property type="nucleotide sequence ID" value="NZ_JALPQF010000027.1"/>
</dbReference>